<dbReference type="AlphaFoldDB" id="A0A1J7H3H5"/>
<evidence type="ECO:0000313" key="3">
    <source>
        <dbReference type="Proteomes" id="UP000188354"/>
    </source>
</evidence>
<feature type="region of interest" description="Disordered" evidence="1">
    <location>
        <begin position="47"/>
        <end position="75"/>
    </location>
</feature>
<accession>A0A1J7H3H5</accession>
<gene>
    <name evidence="2" type="ORF">TanjilG_19273</name>
</gene>
<dbReference type="Gramene" id="OIW07432">
    <property type="protein sequence ID" value="OIW07432"/>
    <property type="gene ID" value="TanjilG_19273"/>
</dbReference>
<keyword evidence="3" id="KW-1185">Reference proteome</keyword>
<name>A0A1J7H3H5_LUPAN</name>
<dbReference type="Proteomes" id="UP000188354">
    <property type="component" value="Chromosome LG07"/>
</dbReference>
<sequence length="75" mass="8484">MPFDKMSETTFVPSNSLHHYIAFSKSALNSLSSPPKTVLPQAFSQRDGTHYGLCSSHQPQQSTRHDRRNNPSPNW</sequence>
<proteinExistence type="predicted"/>
<dbReference type="EMBL" id="CM007367">
    <property type="protein sequence ID" value="OIW07432.1"/>
    <property type="molecule type" value="Genomic_DNA"/>
</dbReference>
<organism evidence="2 3">
    <name type="scientific">Lupinus angustifolius</name>
    <name type="common">Narrow-leaved blue lupine</name>
    <dbReference type="NCBI Taxonomy" id="3871"/>
    <lineage>
        <taxon>Eukaryota</taxon>
        <taxon>Viridiplantae</taxon>
        <taxon>Streptophyta</taxon>
        <taxon>Embryophyta</taxon>
        <taxon>Tracheophyta</taxon>
        <taxon>Spermatophyta</taxon>
        <taxon>Magnoliopsida</taxon>
        <taxon>eudicotyledons</taxon>
        <taxon>Gunneridae</taxon>
        <taxon>Pentapetalae</taxon>
        <taxon>rosids</taxon>
        <taxon>fabids</taxon>
        <taxon>Fabales</taxon>
        <taxon>Fabaceae</taxon>
        <taxon>Papilionoideae</taxon>
        <taxon>50 kb inversion clade</taxon>
        <taxon>genistoids sensu lato</taxon>
        <taxon>core genistoids</taxon>
        <taxon>Genisteae</taxon>
        <taxon>Lupinus</taxon>
    </lineage>
</organism>
<protein>
    <submittedName>
        <fullName evidence="2">Uncharacterized protein</fullName>
    </submittedName>
</protein>
<reference evidence="2 3" key="1">
    <citation type="journal article" date="2017" name="Plant Biotechnol. J.">
        <title>A comprehensive draft genome sequence for lupin (Lupinus angustifolius), an emerging health food: insights into plant-microbe interactions and legume evolution.</title>
        <authorList>
            <person name="Hane J.K."/>
            <person name="Ming Y."/>
            <person name="Kamphuis L.G."/>
            <person name="Nelson M.N."/>
            <person name="Garg G."/>
            <person name="Atkins C.A."/>
            <person name="Bayer P.E."/>
            <person name="Bravo A."/>
            <person name="Bringans S."/>
            <person name="Cannon S."/>
            <person name="Edwards D."/>
            <person name="Foley R."/>
            <person name="Gao L.L."/>
            <person name="Harrison M.J."/>
            <person name="Huang W."/>
            <person name="Hurgobin B."/>
            <person name="Li S."/>
            <person name="Liu C.W."/>
            <person name="McGrath A."/>
            <person name="Morahan G."/>
            <person name="Murray J."/>
            <person name="Weller J."/>
            <person name="Jian J."/>
            <person name="Singh K.B."/>
        </authorList>
    </citation>
    <scope>NUCLEOTIDE SEQUENCE [LARGE SCALE GENOMIC DNA]</scope>
    <source>
        <strain evidence="3">cv. Tanjil</strain>
        <tissue evidence="2">Whole plant</tissue>
    </source>
</reference>
<evidence type="ECO:0000313" key="2">
    <source>
        <dbReference type="EMBL" id="OIW07432.1"/>
    </source>
</evidence>
<evidence type="ECO:0000256" key="1">
    <source>
        <dbReference type="SAM" id="MobiDB-lite"/>
    </source>
</evidence>